<feature type="compositionally biased region" description="Basic and acidic residues" evidence="1">
    <location>
        <begin position="15"/>
        <end position="31"/>
    </location>
</feature>
<feature type="region of interest" description="Disordered" evidence="1">
    <location>
        <begin position="1"/>
        <end position="42"/>
    </location>
</feature>
<accession>A0A645H9S7</accession>
<evidence type="ECO:0000313" key="2">
    <source>
        <dbReference type="EMBL" id="MPN35771.1"/>
    </source>
</evidence>
<reference evidence="2" key="1">
    <citation type="submission" date="2019-08" db="EMBL/GenBank/DDBJ databases">
        <authorList>
            <person name="Kucharzyk K."/>
            <person name="Murdoch R.W."/>
            <person name="Higgins S."/>
            <person name="Loffler F."/>
        </authorList>
    </citation>
    <scope>NUCLEOTIDE SEQUENCE</scope>
</reference>
<evidence type="ECO:0000256" key="1">
    <source>
        <dbReference type="SAM" id="MobiDB-lite"/>
    </source>
</evidence>
<organism evidence="2">
    <name type="scientific">bioreactor metagenome</name>
    <dbReference type="NCBI Taxonomy" id="1076179"/>
    <lineage>
        <taxon>unclassified sequences</taxon>
        <taxon>metagenomes</taxon>
        <taxon>ecological metagenomes</taxon>
    </lineage>
</organism>
<proteinExistence type="predicted"/>
<sequence length="78" mass="8446">MGAPVGGPHQHTGHGRGDRFGERRHQADHTARRSRQLHRGAQVVEHRAQVTWRVVWGAGLDAGSPAAAESTSLRVPRG</sequence>
<dbReference type="AlphaFoldDB" id="A0A645H9S7"/>
<name>A0A645H9S7_9ZZZZ</name>
<comment type="caution">
    <text evidence="2">The sequence shown here is derived from an EMBL/GenBank/DDBJ whole genome shotgun (WGS) entry which is preliminary data.</text>
</comment>
<protein>
    <submittedName>
        <fullName evidence="2">Uncharacterized protein</fullName>
    </submittedName>
</protein>
<dbReference type="EMBL" id="VSSQ01089572">
    <property type="protein sequence ID" value="MPN35771.1"/>
    <property type="molecule type" value="Genomic_DNA"/>
</dbReference>
<gene>
    <name evidence="2" type="ORF">SDC9_183270</name>
</gene>